<keyword evidence="3" id="KW-1185">Reference proteome</keyword>
<dbReference type="EMBL" id="JBFRYB010000001">
    <property type="protein sequence ID" value="MEX1664530.1"/>
    <property type="molecule type" value="Genomic_DNA"/>
</dbReference>
<feature type="domain" description="GP-PDE" evidence="1">
    <location>
        <begin position="4"/>
        <end position="246"/>
    </location>
</feature>
<comment type="caution">
    <text evidence="2">The sequence shown here is derived from an EMBL/GenBank/DDBJ whole genome shotgun (WGS) entry which is preliminary data.</text>
</comment>
<evidence type="ECO:0000259" key="1">
    <source>
        <dbReference type="PROSITE" id="PS51704"/>
    </source>
</evidence>
<proteinExistence type="predicted"/>
<protein>
    <submittedName>
        <fullName evidence="2">Glycerophosphodiester phosphodiesterase family protein</fullName>
    </submittedName>
</protein>
<dbReference type="PANTHER" id="PTHR46211:SF1">
    <property type="entry name" value="GLYCEROPHOSPHODIESTER PHOSPHODIESTERASE, CYTOPLASMIC"/>
    <property type="match status" value="1"/>
</dbReference>
<evidence type="ECO:0000313" key="2">
    <source>
        <dbReference type="EMBL" id="MEX1664530.1"/>
    </source>
</evidence>
<name>A0ABV3TSG5_9GAMM</name>
<dbReference type="SUPFAM" id="SSF51695">
    <property type="entry name" value="PLC-like phosphodiesterases"/>
    <property type="match status" value="1"/>
</dbReference>
<dbReference type="Proteomes" id="UP001557484">
    <property type="component" value="Unassembled WGS sequence"/>
</dbReference>
<dbReference type="Pfam" id="PF03009">
    <property type="entry name" value="GDPD"/>
    <property type="match status" value="1"/>
</dbReference>
<dbReference type="RefSeq" id="WP_368374651.1">
    <property type="nucleotide sequence ID" value="NZ_JBFRYB010000001.1"/>
</dbReference>
<sequence length="246" mass="27647">MRAENFVAHRGWRQHYPENTLIAFAKAIEAGAVNIELDIQLSADQVPFVFHDANLMRMCQRKGLIWEYTAAELDTFSAAESYRLGAAFQDNPMCRLSDIVALLQAQPKINAYVEIKEESLTHFGEQIVVDAIINTLRPVASQCILISFELNALHLALHEGWQRFGAVFDAWPDWQSAALTELKPEVVFCDRNCVPNSADFTAVPWPILIYEVGTKAEAEDWFARGAVAVESFLIGELLKEFSLNTV</sequence>
<organism evidence="2 3">
    <name type="scientific">Zhongshania arctica</name>
    <dbReference type="NCBI Taxonomy" id="3238302"/>
    <lineage>
        <taxon>Bacteria</taxon>
        <taxon>Pseudomonadati</taxon>
        <taxon>Pseudomonadota</taxon>
        <taxon>Gammaproteobacteria</taxon>
        <taxon>Cellvibrionales</taxon>
        <taxon>Spongiibacteraceae</taxon>
        <taxon>Zhongshania</taxon>
    </lineage>
</organism>
<accession>A0ABV3TSG5</accession>
<dbReference type="PANTHER" id="PTHR46211">
    <property type="entry name" value="GLYCEROPHOSPHORYL DIESTER PHOSPHODIESTERASE"/>
    <property type="match status" value="1"/>
</dbReference>
<dbReference type="Gene3D" id="3.20.20.190">
    <property type="entry name" value="Phosphatidylinositol (PI) phosphodiesterase"/>
    <property type="match status" value="1"/>
</dbReference>
<dbReference type="PROSITE" id="PS51704">
    <property type="entry name" value="GP_PDE"/>
    <property type="match status" value="1"/>
</dbReference>
<gene>
    <name evidence="2" type="ORF">AB4875_03460</name>
</gene>
<dbReference type="InterPro" id="IPR017946">
    <property type="entry name" value="PLC-like_Pdiesterase_TIM-brl"/>
</dbReference>
<evidence type="ECO:0000313" key="3">
    <source>
        <dbReference type="Proteomes" id="UP001557484"/>
    </source>
</evidence>
<dbReference type="InterPro" id="IPR030395">
    <property type="entry name" value="GP_PDE_dom"/>
</dbReference>
<reference evidence="2 3" key="1">
    <citation type="journal article" date="2011" name="Int. J. Syst. Evol. Microbiol.">
        <title>Zhongshania antarctica gen. nov., sp. nov. and Zhongshania guokunii sp. nov., gammaproteobacteria respectively isolated from coastal attached (fast) ice and surface seawater of the Antarctic.</title>
        <authorList>
            <person name="Li H.J."/>
            <person name="Zhang X.Y."/>
            <person name="Chen C.X."/>
            <person name="Zhang Y.J."/>
            <person name="Gao Z.M."/>
            <person name="Yu Y."/>
            <person name="Chen X.L."/>
            <person name="Chen B."/>
            <person name="Zhang Y.Z."/>
        </authorList>
    </citation>
    <scope>NUCLEOTIDE SEQUENCE [LARGE SCALE GENOMIC DNA]</scope>
    <source>
        <strain evidence="2 3">R06B22</strain>
    </source>
</reference>